<dbReference type="Gene3D" id="1.20.1250.20">
    <property type="entry name" value="MFS general substrate transporter like domains"/>
    <property type="match status" value="1"/>
</dbReference>
<proteinExistence type="predicted"/>
<keyword evidence="4 5" id="KW-0472">Membrane</keyword>
<reference evidence="7 8" key="1">
    <citation type="submission" date="2023-03" db="EMBL/GenBank/DDBJ databases">
        <title>Draft genome sequence of type strain Streptomyces ferralitis JCM 14344.</title>
        <authorList>
            <person name="Klaysubun C."/>
            <person name="Duangmal K."/>
        </authorList>
    </citation>
    <scope>NUCLEOTIDE SEQUENCE [LARGE SCALE GENOMIC DNA]</scope>
    <source>
        <strain evidence="7 8">JCM 14344</strain>
    </source>
</reference>
<keyword evidence="8" id="KW-1185">Reference proteome</keyword>
<dbReference type="EMBL" id="JARHTQ010000008">
    <property type="protein sequence ID" value="MDF2257002.1"/>
    <property type="molecule type" value="Genomic_DNA"/>
</dbReference>
<feature type="transmembrane region" description="Helical" evidence="5">
    <location>
        <begin position="361"/>
        <end position="385"/>
    </location>
</feature>
<evidence type="ECO:0000256" key="1">
    <source>
        <dbReference type="ARBA" id="ARBA00004651"/>
    </source>
</evidence>
<evidence type="ECO:0000256" key="5">
    <source>
        <dbReference type="SAM" id="Phobius"/>
    </source>
</evidence>
<feature type="transmembrane region" description="Helical" evidence="5">
    <location>
        <begin position="185"/>
        <end position="203"/>
    </location>
</feature>
<feature type="transmembrane region" description="Helical" evidence="5">
    <location>
        <begin position="121"/>
        <end position="143"/>
    </location>
</feature>
<feature type="transmembrane region" description="Helical" evidence="5">
    <location>
        <begin position="96"/>
        <end position="115"/>
    </location>
</feature>
<protein>
    <submittedName>
        <fullName evidence="7">MFS transporter</fullName>
    </submittedName>
</protein>
<feature type="transmembrane region" description="Helical" evidence="5">
    <location>
        <begin position="261"/>
        <end position="281"/>
    </location>
</feature>
<gene>
    <name evidence="7" type="ORF">P2L57_15085</name>
</gene>
<sequence>MPAPATSAHAADPVGRALDEAPSSMFHVKAAITSGMGFFTDAYDLNIISTALLLLKPEFHLSADQVGLVGSTSLIASFIGAIVFGRIADIVGRKRVYGIEALIMAVGAILTALAPDFTWLLVTRFILGIGIGGDYPISATIMTEYANRRSRGRQVALMFSTYTAGQVVAFIVALTLLAAGVDHDLAWRLMLGLGALPALAVLYNRRRMPESPRFTAAVVGDHERAASELNAFAAGAVRVTAAAPGQRQRLSLREILTNRRLVVTLLGTAGAWFAYDVAVYGNSISQPEIVKSIAPNATASGVTAINLILAVLFSVTGVVCCVLLMDRVSRKGLQIAGFLVSGAALLAIGLVPGLTGSVLPFALVFGLASFGTTLGPNAGTMVLSAESFPVGMRTTGHGISAGFGKLGAYIGALASPILLAGIGLRDTEIIAAGFYLLGVLFTLLLAEPARRSLEEIGSCTLPKQADKEVRAAPEMSRA</sequence>
<dbReference type="InterPro" id="IPR005828">
    <property type="entry name" value="MFS_sugar_transport-like"/>
</dbReference>
<keyword evidence="3 5" id="KW-1133">Transmembrane helix</keyword>
<dbReference type="PROSITE" id="PS50850">
    <property type="entry name" value="MFS"/>
    <property type="match status" value="1"/>
</dbReference>
<feature type="domain" description="Major facilitator superfamily (MFS) profile" evidence="6">
    <location>
        <begin position="30"/>
        <end position="450"/>
    </location>
</feature>
<name>A0ABT5YZI5_9ACTN</name>
<evidence type="ECO:0000259" key="6">
    <source>
        <dbReference type="PROSITE" id="PS50850"/>
    </source>
</evidence>
<feature type="transmembrane region" description="Helical" evidence="5">
    <location>
        <begin position="155"/>
        <end position="179"/>
    </location>
</feature>
<evidence type="ECO:0000313" key="7">
    <source>
        <dbReference type="EMBL" id="MDF2257002.1"/>
    </source>
</evidence>
<dbReference type="InterPro" id="IPR005829">
    <property type="entry name" value="Sugar_transporter_CS"/>
</dbReference>
<evidence type="ECO:0000313" key="8">
    <source>
        <dbReference type="Proteomes" id="UP001220022"/>
    </source>
</evidence>
<evidence type="ECO:0000256" key="3">
    <source>
        <dbReference type="ARBA" id="ARBA00022989"/>
    </source>
</evidence>
<dbReference type="PANTHER" id="PTHR23508:SF10">
    <property type="entry name" value="CARBOXYLIC ACID TRANSPORTER PROTEIN HOMOLOG"/>
    <property type="match status" value="1"/>
</dbReference>
<dbReference type="Proteomes" id="UP001220022">
    <property type="component" value="Unassembled WGS sequence"/>
</dbReference>
<feature type="transmembrane region" description="Helical" evidence="5">
    <location>
        <begin position="66"/>
        <end position="84"/>
    </location>
</feature>
<feature type="transmembrane region" description="Helical" evidence="5">
    <location>
        <begin position="301"/>
        <end position="324"/>
    </location>
</feature>
<dbReference type="InterPro" id="IPR036259">
    <property type="entry name" value="MFS_trans_sf"/>
</dbReference>
<dbReference type="SUPFAM" id="SSF103473">
    <property type="entry name" value="MFS general substrate transporter"/>
    <property type="match status" value="1"/>
</dbReference>
<accession>A0ABT5YZI5</accession>
<evidence type="ECO:0000256" key="4">
    <source>
        <dbReference type="ARBA" id="ARBA00023136"/>
    </source>
</evidence>
<organism evidence="7 8">
    <name type="scientific">Streptantibioticus ferralitis</name>
    <dbReference type="NCBI Taxonomy" id="236510"/>
    <lineage>
        <taxon>Bacteria</taxon>
        <taxon>Bacillati</taxon>
        <taxon>Actinomycetota</taxon>
        <taxon>Actinomycetes</taxon>
        <taxon>Kitasatosporales</taxon>
        <taxon>Streptomycetaceae</taxon>
        <taxon>Streptantibioticus</taxon>
    </lineage>
</organism>
<dbReference type="RefSeq" id="WP_275814233.1">
    <property type="nucleotide sequence ID" value="NZ_BAAANM010000003.1"/>
</dbReference>
<feature type="transmembrane region" description="Helical" evidence="5">
    <location>
        <begin position="406"/>
        <end position="423"/>
    </location>
</feature>
<feature type="transmembrane region" description="Helical" evidence="5">
    <location>
        <begin position="336"/>
        <end position="355"/>
    </location>
</feature>
<dbReference type="InterPro" id="IPR020846">
    <property type="entry name" value="MFS_dom"/>
</dbReference>
<comment type="caution">
    <text evidence="7">The sequence shown here is derived from an EMBL/GenBank/DDBJ whole genome shotgun (WGS) entry which is preliminary data.</text>
</comment>
<evidence type="ECO:0000256" key="2">
    <source>
        <dbReference type="ARBA" id="ARBA00022692"/>
    </source>
</evidence>
<dbReference type="PANTHER" id="PTHR23508">
    <property type="entry name" value="CARBOXYLIC ACID TRANSPORTER PROTEIN HOMOLOG"/>
    <property type="match status" value="1"/>
</dbReference>
<comment type="subcellular location">
    <subcellularLocation>
        <location evidence="1">Cell membrane</location>
        <topology evidence="1">Multi-pass membrane protein</topology>
    </subcellularLocation>
</comment>
<dbReference type="PROSITE" id="PS00217">
    <property type="entry name" value="SUGAR_TRANSPORT_2"/>
    <property type="match status" value="1"/>
</dbReference>
<feature type="transmembrane region" description="Helical" evidence="5">
    <location>
        <begin position="429"/>
        <end position="446"/>
    </location>
</feature>
<keyword evidence="2 5" id="KW-0812">Transmembrane</keyword>
<dbReference type="Pfam" id="PF00083">
    <property type="entry name" value="Sugar_tr"/>
    <property type="match status" value="1"/>
</dbReference>